<gene>
    <name evidence="1" type="ORF">GLW08_15135</name>
</gene>
<keyword evidence="1" id="KW-0762">Sugar transport</keyword>
<evidence type="ECO:0000313" key="2">
    <source>
        <dbReference type="Proteomes" id="UP000466692"/>
    </source>
</evidence>
<organism evidence="1 2">
    <name type="scientific">Pontibacillus yanchengensis</name>
    <dbReference type="NCBI Taxonomy" id="462910"/>
    <lineage>
        <taxon>Bacteria</taxon>
        <taxon>Bacillati</taxon>
        <taxon>Bacillota</taxon>
        <taxon>Bacilli</taxon>
        <taxon>Bacillales</taxon>
        <taxon>Bacillaceae</taxon>
        <taxon>Pontibacillus</taxon>
    </lineage>
</organism>
<dbReference type="EMBL" id="WMEU01000005">
    <property type="protein sequence ID" value="MYL54668.1"/>
    <property type="molecule type" value="Genomic_DNA"/>
</dbReference>
<sequence>MLGEHLKGNVRFLESVNSWEEAIRESASPLLENGSITSKYVDDMIQNVNTNGPYIVVVPEFAMPHAKNENSVEKTGISFMQLQDPVMFPDDKEVKVLFTLAAEDSTGHLDLISDLSAALMEEEVRDKLKEAKSEKEIIDLINSVE</sequence>
<accession>A0ACC7VI75</accession>
<dbReference type="Proteomes" id="UP000466692">
    <property type="component" value="Unassembled WGS sequence"/>
</dbReference>
<comment type="caution">
    <text evidence="1">The sequence shown here is derived from an EMBL/GenBank/DDBJ whole genome shotgun (WGS) entry which is preliminary data.</text>
</comment>
<protein>
    <submittedName>
        <fullName evidence="1">PTS sugar transporter subunit IIA</fullName>
    </submittedName>
</protein>
<keyword evidence="1" id="KW-0813">Transport</keyword>
<reference evidence="1" key="1">
    <citation type="submission" date="2019-11" db="EMBL/GenBank/DDBJ databases">
        <title>Genome sequences of 17 halophilic strains isolated from different environments.</title>
        <authorList>
            <person name="Furrow R.E."/>
        </authorList>
    </citation>
    <scope>NUCLEOTIDE SEQUENCE</scope>
    <source>
        <strain evidence="1">22510_22_Filter</strain>
    </source>
</reference>
<name>A0ACC7VI75_9BACI</name>
<proteinExistence type="predicted"/>
<evidence type="ECO:0000313" key="1">
    <source>
        <dbReference type="EMBL" id="MYL54668.1"/>
    </source>
</evidence>
<keyword evidence="2" id="KW-1185">Reference proteome</keyword>